<dbReference type="GeneID" id="27345022"/>
<dbReference type="OrthoDB" id="4147290at2759"/>
<dbReference type="RefSeq" id="XP_016250265.1">
    <property type="nucleotide sequence ID" value="XM_016392746.1"/>
</dbReference>
<dbReference type="EMBL" id="KN847042">
    <property type="protein sequence ID" value="KIW30049.1"/>
    <property type="molecule type" value="Genomic_DNA"/>
</dbReference>
<proteinExistence type="predicted"/>
<sequence length="347" mass="39609">MLLRHRGVALRELRDSLMAPERPNPDLVLLTMSTLLTMNYMINDLDSFEVHLRALENMLASTKPQDDTGIKSFVRGRVLAFGVLASFLQANQPSYANRINEKGHRISTLTYPGHPFLPDLCTVIAKLPEGFAEVALSRSIAVEVISFLVKLTELINWLASSEHGRAAQPKPDMTMQRAIYDLQCLSALQLTPIEVQISRALLAFCLHLYNEMSFHIPLARPLRPLLETFNARTETPRSPWLQRCLYWCSIVTASAWDTQIDASPERHVVLDNLVDRLPEATSWEDTEEVMRKFLWQDRLADEWEVCWRAASFRKRRQRRGASQLALPPRLLIEGVQNSETSSSEEPF</sequence>
<accession>A0A0D2D2X7</accession>
<dbReference type="VEuPathDB" id="FungiDB:PV07_05828"/>
<keyword evidence="2" id="KW-1185">Reference proteome</keyword>
<evidence type="ECO:0008006" key="3">
    <source>
        <dbReference type="Google" id="ProtNLM"/>
    </source>
</evidence>
<evidence type="ECO:0000313" key="2">
    <source>
        <dbReference type="Proteomes" id="UP000054466"/>
    </source>
</evidence>
<dbReference type="AlphaFoldDB" id="A0A0D2D2X7"/>
<reference evidence="1 2" key="1">
    <citation type="submission" date="2015-01" db="EMBL/GenBank/DDBJ databases">
        <title>The Genome Sequence of Cladophialophora immunda CBS83496.</title>
        <authorList>
            <consortium name="The Broad Institute Genomics Platform"/>
            <person name="Cuomo C."/>
            <person name="de Hoog S."/>
            <person name="Gorbushina A."/>
            <person name="Stielow B."/>
            <person name="Teixiera M."/>
            <person name="Abouelleil A."/>
            <person name="Chapman S.B."/>
            <person name="Priest M."/>
            <person name="Young S.K."/>
            <person name="Wortman J."/>
            <person name="Nusbaum C."/>
            <person name="Birren B."/>
        </authorList>
    </citation>
    <scope>NUCLEOTIDE SEQUENCE [LARGE SCALE GENOMIC DNA]</scope>
    <source>
        <strain evidence="1 2">CBS 83496</strain>
    </source>
</reference>
<gene>
    <name evidence="1" type="ORF">PV07_05828</name>
</gene>
<dbReference type="HOGENOM" id="CLU_032227_2_0_1"/>
<evidence type="ECO:0000313" key="1">
    <source>
        <dbReference type="EMBL" id="KIW30049.1"/>
    </source>
</evidence>
<organism evidence="1 2">
    <name type="scientific">Cladophialophora immunda</name>
    <dbReference type="NCBI Taxonomy" id="569365"/>
    <lineage>
        <taxon>Eukaryota</taxon>
        <taxon>Fungi</taxon>
        <taxon>Dikarya</taxon>
        <taxon>Ascomycota</taxon>
        <taxon>Pezizomycotina</taxon>
        <taxon>Eurotiomycetes</taxon>
        <taxon>Chaetothyriomycetidae</taxon>
        <taxon>Chaetothyriales</taxon>
        <taxon>Herpotrichiellaceae</taxon>
        <taxon>Cladophialophora</taxon>
    </lineage>
</organism>
<dbReference type="Proteomes" id="UP000054466">
    <property type="component" value="Unassembled WGS sequence"/>
</dbReference>
<name>A0A0D2D2X7_9EURO</name>
<protein>
    <recommendedName>
        <fullName evidence="3">Transcription factor domain-containing protein</fullName>
    </recommendedName>
</protein>